<comment type="caution">
    <text evidence="1">The sequence shown here is derived from an EMBL/GenBank/DDBJ whole genome shotgun (WGS) entry which is preliminary data.</text>
</comment>
<organism evidence="1 2">
    <name type="scientific">Sphaerodactylus townsendi</name>
    <dbReference type="NCBI Taxonomy" id="933632"/>
    <lineage>
        <taxon>Eukaryota</taxon>
        <taxon>Metazoa</taxon>
        <taxon>Chordata</taxon>
        <taxon>Craniata</taxon>
        <taxon>Vertebrata</taxon>
        <taxon>Euteleostomi</taxon>
        <taxon>Lepidosauria</taxon>
        <taxon>Squamata</taxon>
        <taxon>Bifurcata</taxon>
        <taxon>Gekkota</taxon>
        <taxon>Sphaerodactylidae</taxon>
        <taxon>Sphaerodactylus</taxon>
    </lineage>
</organism>
<dbReference type="EMBL" id="CM037621">
    <property type="protein sequence ID" value="KAH8002181.1"/>
    <property type="molecule type" value="Genomic_DNA"/>
</dbReference>
<accession>A0ACB8FAL5</accession>
<keyword evidence="2" id="KW-1185">Reference proteome</keyword>
<name>A0ACB8FAL5_9SAUR</name>
<gene>
    <name evidence="1" type="ORF">K3G42_020960</name>
</gene>
<evidence type="ECO:0000313" key="1">
    <source>
        <dbReference type="EMBL" id="KAH8002181.1"/>
    </source>
</evidence>
<sequence>MAEVAQGKAGSWFGFCIAKRAAELNSSCGFFIPGDESLASLDLQPRQSIQADSQTKQGLFVNVANAFCIQSVLNSCRVPLGCLEGKVASVPPERLPAWFISCGGHFVDSALCRKQAARSVKGTEHNSANCPVFIAVQNLQRESLMEHS</sequence>
<protein>
    <submittedName>
        <fullName evidence="1">Uncharacterized protein</fullName>
    </submittedName>
</protein>
<dbReference type="Proteomes" id="UP000827872">
    <property type="component" value="Linkage Group LG08"/>
</dbReference>
<reference evidence="1" key="1">
    <citation type="submission" date="2021-08" db="EMBL/GenBank/DDBJ databases">
        <title>The first chromosome-level gecko genome reveals the dynamic sex chromosomes of Neotropical dwarf geckos (Sphaerodactylidae: Sphaerodactylus).</title>
        <authorList>
            <person name="Pinto B.J."/>
            <person name="Keating S.E."/>
            <person name="Gamble T."/>
        </authorList>
    </citation>
    <scope>NUCLEOTIDE SEQUENCE</scope>
    <source>
        <strain evidence="1">TG3544</strain>
    </source>
</reference>
<evidence type="ECO:0000313" key="2">
    <source>
        <dbReference type="Proteomes" id="UP000827872"/>
    </source>
</evidence>
<proteinExistence type="predicted"/>